<dbReference type="RefSeq" id="WP_080805956.1">
    <property type="nucleotide sequence ID" value="NZ_CP021983.2"/>
</dbReference>
<organism evidence="5 6">
    <name type="scientific">Halomicronema hongdechloris C2206</name>
    <dbReference type="NCBI Taxonomy" id="1641165"/>
    <lineage>
        <taxon>Bacteria</taxon>
        <taxon>Bacillati</taxon>
        <taxon>Cyanobacteriota</taxon>
        <taxon>Cyanophyceae</taxon>
        <taxon>Nodosilineales</taxon>
        <taxon>Nodosilineaceae</taxon>
        <taxon>Halomicronema</taxon>
    </lineage>
</organism>
<reference evidence="5 6" key="1">
    <citation type="journal article" date="2016" name="Biochim. Biophys. Acta">
        <title>Characterization of red-shifted phycobilisomes isolated from the chlorophyll f-containing cyanobacterium Halomicronema hongdechloris.</title>
        <authorList>
            <person name="Li Y."/>
            <person name="Lin Y."/>
            <person name="Garvey C.J."/>
            <person name="Birch D."/>
            <person name="Corkery R.W."/>
            <person name="Loughlin P.C."/>
            <person name="Scheer H."/>
            <person name="Willows R.D."/>
            <person name="Chen M."/>
        </authorList>
    </citation>
    <scope>NUCLEOTIDE SEQUENCE [LARGE SCALE GENOMIC DNA]</scope>
    <source>
        <strain evidence="5 6">C2206</strain>
    </source>
</reference>
<dbReference type="InterPro" id="IPR011990">
    <property type="entry name" value="TPR-like_helical_dom_sf"/>
</dbReference>
<keyword evidence="1" id="KW-0677">Repeat</keyword>
<protein>
    <submittedName>
        <fullName evidence="5">TPR repeat domain protein</fullName>
    </submittedName>
</protein>
<dbReference type="PROSITE" id="PS50005">
    <property type="entry name" value="TPR"/>
    <property type="match status" value="1"/>
</dbReference>
<feature type="compositionally biased region" description="Basic and acidic residues" evidence="4">
    <location>
        <begin position="247"/>
        <end position="256"/>
    </location>
</feature>
<evidence type="ECO:0000256" key="3">
    <source>
        <dbReference type="PROSITE-ProRule" id="PRU00339"/>
    </source>
</evidence>
<evidence type="ECO:0000256" key="4">
    <source>
        <dbReference type="SAM" id="MobiDB-lite"/>
    </source>
</evidence>
<name>A0A1Z3HSY2_9CYAN</name>
<evidence type="ECO:0000256" key="1">
    <source>
        <dbReference type="ARBA" id="ARBA00022737"/>
    </source>
</evidence>
<evidence type="ECO:0000313" key="6">
    <source>
        <dbReference type="Proteomes" id="UP000191901"/>
    </source>
</evidence>
<dbReference type="PROSITE" id="PS50293">
    <property type="entry name" value="TPR_REGION"/>
    <property type="match status" value="1"/>
</dbReference>
<dbReference type="InterPro" id="IPR051685">
    <property type="entry name" value="Ycf3/AcsC/BcsC/TPR_MFPF"/>
</dbReference>
<keyword evidence="6" id="KW-1185">Reference proteome</keyword>
<dbReference type="PANTHER" id="PTHR44943:SF8">
    <property type="entry name" value="TPR REPEAT-CONTAINING PROTEIN MJ0263"/>
    <property type="match status" value="1"/>
</dbReference>
<evidence type="ECO:0000256" key="2">
    <source>
        <dbReference type="ARBA" id="ARBA00022803"/>
    </source>
</evidence>
<dbReference type="KEGG" id="hhg:XM38_043710"/>
<dbReference type="InterPro" id="IPR019734">
    <property type="entry name" value="TPR_rpt"/>
</dbReference>
<feature type="region of interest" description="Disordered" evidence="4">
    <location>
        <begin position="245"/>
        <end position="264"/>
    </location>
</feature>
<accession>A0A1Z3HSY2</accession>
<dbReference type="EMBL" id="CP021983">
    <property type="protein sequence ID" value="ASC73404.1"/>
    <property type="molecule type" value="Genomic_DNA"/>
</dbReference>
<dbReference type="OrthoDB" id="579790at2"/>
<proteinExistence type="predicted"/>
<keyword evidence="2 3" id="KW-0802">TPR repeat</keyword>
<feature type="repeat" description="TPR" evidence="3">
    <location>
        <begin position="8"/>
        <end position="41"/>
    </location>
</feature>
<evidence type="ECO:0000313" key="5">
    <source>
        <dbReference type="EMBL" id="ASC73404.1"/>
    </source>
</evidence>
<dbReference type="SMART" id="SM00028">
    <property type="entry name" value="TPR"/>
    <property type="match status" value="1"/>
</dbReference>
<dbReference type="Gene3D" id="1.25.40.10">
    <property type="entry name" value="Tetratricopeptide repeat domain"/>
    <property type="match status" value="1"/>
</dbReference>
<dbReference type="Proteomes" id="UP000191901">
    <property type="component" value="Chromosome"/>
</dbReference>
<gene>
    <name evidence="5" type="ORF">XM38_043710</name>
</gene>
<dbReference type="InterPro" id="IPR013105">
    <property type="entry name" value="TPR_2"/>
</dbReference>
<dbReference type="PANTHER" id="PTHR44943">
    <property type="entry name" value="CELLULOSE SYNTHASE OPERON PROTEIN C"/>
    <property type="match status" value="1"/>
</dbReference>
<sequence>MAINPDDHEALYNKGLVLAELGRYEEAIAVYDVALAINPDCQLAINNKQTALEALSSQGHEANANAFWKSLAVGGNRCVAPKIDHAYSIDGLLHQAQVAINNALNHEQILTTLSDFGYTADRIQQGKALYAAALNAQATQQRKAGAQRSATAELEANRAVANATYMRLLKIARVAFRGDVGIATQLSLNGQRKRPLAGWLAQANQFYTNALANAAVLEGFSAFGITADKLQAGLAQVQAVAASNLSQEREKGEAKPPPRPATPLWMPCKAGSATIWPLPKSPWKTIGSC</sequence>
<dbReference type="AlphaFoldDB" id="A0A1Z3HSY2"/>
<dbReference type="SUPFAM" id="SSF48439">
    <property type="entry name" value="Protein prenylyltransferase"/>
    <property type="match status" value="1"/>
</dbReference>
<dbReference type="Pfam" id="PF07719">
    <property type="entry name" value="TPR_2"/>
    <property type="match status" value="1"/>
</dbReference>